<gene>
    <name evidence="1" type="ORF">SAMN05518684_102185</name>
</gene>
<dbReference type="Proteomes" id="UP000198571">
    <property type="component" value="Unassembled WGS sequence"/>
</dbReference>
<name>A0A1H9QH29_9BACI</name>
<evidence type="ECO:0000313" key="2">
    <source>
        <dbReference type="Proteomes" id="UP000198571"/>
    </source>
</evidence>
<dbReference type="RefSeq" id="WP_093047517.1">
    <property type="nucleotide sequence ID" value="NZ_FOGT01000002.1"/>
</dbReference>
<reference evidence="2" key="1">
    <citation type="submission" date="2016-10" db="EMBL/GenBank/DDBJ databases">
        <authorList>
            <person name="Varghese N."/>
            <person name="Submissions S."/>
        </authorList>
    </citation>
    <scope>NUCLEOTIDE SEQUENCE [LARGE SCALE GENOMIC DNA]</scope>
    <source>
        <strain evidence="2">S9</strain>
    </source>
</reference>
<evidence type="ECO:0008006" key="3">
    <source>
        <dbReference type="Google" id="ProtNLM"/>
    </source>
</evidence>
<dbReference type="EMBL" id="FOGT01000002">
    <property type="protein sequence ID" value="SER59073.1"/>
    <property type="molecule type" value="Genomic_DNA"/>
</dbReference>
<dbReference type="InterPro" id="IPR021259">
    <property type="entry name" value="DUF2817"/>
</dbReference>
<protein>
    <recommendedName>
        <fullName evidence="3">Zinc carboxypeptidase</fullName>
    </recommendedName>
</protein>
<accession>A0A1H9QH29</accession>
<dbReference type="STRING" id="1601833.SAMN05518684_102185"/>
<keyword evidence="2" id="KW-1185">Reference proteome</keyword>
<dbReference type="Pfam" id="PF10994">
    <property type="entry name" value="DUF2817"/>
    <property type="match status" value="1"/>
</dbReference>
<dbReference type="CDD" id="cd06233">
    <property type="entry name" value="M14-like"/>
    <property type="match status" value="1"/>
</dbReference>
<proteinExistence type="predicted"/>
<dbReference type="AlphaFoldDB" id="A0A1H9QH29"/>
<sequence>MESEQFFSGTFEESRSQFRKSLKEIGTYWPNARLETYYTGSEEDDNTTDILAADALSEKQELIIITTGEHGIEGYTGSAFLQLFIEEYMPLINPETTGLRLVHAVNPWGMRHFRRVTENNIDLNRNYIRDWENTAGAVDETFARKKEIFLPGSRIENLSTHKRELNKALTEAFTHEELAVLKDGPPGQYKYKRGIYYGGNSFDEPAQKLKSRYFDWVKEYSHPVHIDIHSGGGPKDDLTLIFTKSDKRSEEELQKELSYKQVVKSDDDNVYGESNLYLQESVRENFPQKRTVTCLFEFGTIAETLNDLVFCTQTMINENQLYFNGVLEREDEKEIIRDFRRLFYPDKKEWRKQVIDKGRTGIEAILSSENIELSK</sequence>
<dbReference type="Gene3D" id="3.40.630.10">
    <property type="entry name" value="Zn peptidases"/>
    <property type="match status" value="1"/>
</dbReference>
<dbReference type="SUPFAM" id="SSF53187">
    <property type="entry name" value="Zn-dependent exopeptidases"/>
    <property type="match status" value="1"/>
</dbReference>
<dbReference type="OrthoDB" id="4014363at2"/>
<organism evidence="1 2">
    <name type="scientific">Salipaludibacillus aurantiacus</name>
    <dbReference type="NCBI Taxonomy" id="1601833"/>
    <lineage>
        <taxon>Bacteria</taxon>
        <taxon>Bacillati</taxon>
        <taxon>Bacillota</taxon>
        <taxon>Bacilli</taxon>
        <taxon>Bacillales</taxon>
        <taxon>Bacillaceae</taxon>
    </lineage>
</organism>
<evidence type="ECO:0000313" key="1">
    <source>
        <dbReference type="EMBL" id="SER59073.1"/>
    </source>
</evidence>